<dbReference type="Proteomes" id="UP000195386">
    <property type="component" value="Unassembled WGS sequence"/>
</dbReference>
<feature type="signal peptide" evidence="1">
    <location>
        <begin position="1"/>
        <end position="18"/>
    </location>
</feature>
<dbReference type="Gene3D" id="2.60.40.2620">
    <property type="entry name" value="Fimbrillin-like"/>
    <property type="match status" value="1"/>
</dbReference>
<evidence type="ECO:0000256" key="1">
    <source>
        <dbReference type="SAM" id="SignalP"/>
    </source>
</evidence>
<dbReference type="InterPro" id="IPR042278">
    <property type="entry name" value="Mfa-like_1_N"/>
</dbReference>
<dbReference type="AlphaFoldDB" id="A0A1Y3YVG7"/>
<organism evidence="2 3">
    <name type="scientific">Bacteroides clarus</name>
    <dbReference type="NCBI Taxonomy" id="626929"/>
    <lineage>
        <taxon>Bacteria</taxon>
        <taxon>Pseudomonadati</taxon>
        <taxon>Bacteroidota</taxon>
        <taxon>Bacteroidia</taxon>
        <taxon>Bacteroidales</taxon>
        <taxon>Bacteroidaceae</taxon>
        <taxon>Bacteroides</taxon>
    </lineage>
</organism>
<comment type="caution">
    <text evidence="2">The sequence shown here is derived from an EMBL/GenBank/DDBJ whole genome shotgun (WGS) entry which is preliminary data.</text>
</comment>
<evidence type="ECO:0000313" key="3">
    <source>
        <dbReference type="Proteomes" id="UP000195386"/>
    </source>
</evidence>
<proteinExistence type="predicted"/>
<reference evidence="3" key="1">
    <citation type="submission" date="2017-04" db="EMBL/GenBank/DDBJ databases">
        <title>Function of individual gut microbiota members based on whole genome sequencing of pure cultures obtained from chicken caecum.</title>
        <authorList>
            <person name="Medvecky M."/>
            <person name="Cejkova D."/>
            <person name="Polansky O."/>
            <person name="Karasova D."/>
            <person name="Kubasova T."/>
            <person name="Cizek A."/>
            <person name="Rychlik I."/>
        </authorList>
    </citation>
    <scope>NUCLEOTIDE SEQUENCE [LARGE SCALE GENOMIC DNA]</scope>
    <source>
        <strain evidence="3">An43</strain>
    </source>
</reference>
<dbReference type="Gene3D" id="2.60.40.2630">
    <property type="match status" value="1"/>
</dbReference>
<name>A0A1Y3YVG7_9BACE</name>
<dbReference type="PROSITE" id="PS51257">
    <property type="entry name" value="PROKAR_LIPOPROTEIN"/>
    <property type="match status" value="1"/>
</dbReference>
<dbReference type="CDD" id="cd13121">
    <property type="entry name" value="BF2867_like_C"/>
    <property type="match status" value="1"/>
</dbReference>
<protein>
    <recommendedName>
        <fullName evidence="4">Fimbrillin family protein</fullName>
    </recommendedName>
</protein>
<dbReference type="Pfam" id="PF13149">
    <property type="entry name" value="Mfa_like_1"/>
    <property type="match status" value="1"/>
</dbReference>
<dbReference type="InterPro" id="IPR025049">
    <property type="entry name" value="Mfa-like_1"/>
</dbReference>
<dbReference type="EMBL" id="NFII01000004">
    <property type="protein sequence ID" value="OUO01707.1"/>
    <property type="molecule type" value="Genomic_DNA"/>
</dbReference>
<dbReference type="RefSeq" id="WP_087425690.1">
    <property type="nucleotide sequence ID" value="NZ_NFII01000004.1"/>
</dbReference>
<evidence type="ECO:0000313" key="2">
    <source>
        <dbReference type="EMBL" id="OUO01707.1"/>
    </source>
</evidence>
<dbReference type="CDD" id="cd13120">
    <property type="entry name" value="BF2867_like_N"/>
    <property type="match status" value="1"/>
</dbReference>
<sequence>MKKTAKCFLCLMSIAVFSACTNENESLVTDDGTGIPMKLLAQMLPIQTRATVDNVWNGNEQISVSDGNKAVTYRITDANGSMQVVDADNPLYWASALEAQEVKAWYPATANNVEPTTWSVEQDQSTMSAFQASDMLYVSTEVALQGNKTLPLEHVTAKVIVNLKGDGSNEEALENAIVTIENTLLNATVSDGSLTAVQETPQTMIPYTIMPPISDNLLSYQMLMVPQSIEGKTFIKIQTASDTYVYQPKVGDATFQGGYKYIYNITVGKPGIAVEVIKSNNQWGNDGEEKVNLESIPAI</sequence>
<accession>A0A1Y3YVG7</accession>
<feature type="chain" id="PRO_5012327936" description="Fimbrillin family protein" evidence="1">
    <location>
        <begin position="19"/>
        <end position="299"/>
    </location>
</feature>
<gene>
    <name evidence="2" type="ORF">B5F97_05610</name>
</gene>
<keyword evidence="1" id="KW-0732">Signal</keyword>
<evidence type="ECO:0008006" key="4">
    <source>
        <dbReference type="Google" id="ProtNLM"/>
    </source>
</evidence>